<dbReference type="RefSeq" id="WP_151575305.1">
    <property type="nucleotide sequence ID" value="NZ_WBOT01000006.1"/>
</dbReference>
<keyword evidence="1" id="KW-0812">Transmembrane</keyword>
<sequence length="173" mass="18251">MNSKNLVALALLVGMGAVLHTVVPGFVFGMKPDMMLTMMFLGILLFPDVRSVLLLGIATGVISALTTSFPLGQIPNMIDKPITAFLFFGIYLIIKKFNKPTLSVAILTAAGTLISGVIFLTAAYLLVGLPGAFAILFTGTVLPAIAINTVLMVVLYPVAQTIGKRTKLIPASN</sequence>
<dbReference type="OrthoDB" id="2243651at2"/>
<comment type="caution">
    <text evidence="2">The sequence shown here is derived from an EMBL/GenBank/DDBJ whole genome shotgun (WGS) entry which is preliminary data.</text>
</comment>
<keyword evidence="1" id="KW-1133">Transmembrane helix</keyword>
<name>A0A7V7UUA5_9BACI</name>
<dbReference type="AlphaFoldDB" id="A0A7V7UUA5"/>
<feature type="transmembrane region" description="Helical" evidence="1">
    <location>
        <begin position="40"/>
        <end position="65"/>
    </location>
</feature>
<protein>
    <submittedName>
        <fullName evidence="2">Tryptophan transporter</fullName>
    </submittedName>
</protein>
<dbReference type="Pfam" id="PF17099">
    <property type="entry name" value="TrpP"/>
    <property type="match status" value="1"/>
</dbReference>
<gene>
    <name evidence="2" type="ORF">F7732_17270</name>
</gene>
<dbReference type="InterPro" id="IPR031360">
    <property type="entry name" value="TrpP"/>
</dbReference>
<keyword evidence="3" id="KW-1185">Reference proteome</keyword>
<dbReference type="EMBL" id="WBOT01000006">
    <property type="protein sequence ID" value="KAB2330961.1"/>
    <property type="molecule type" value="Genomic_DNA"/>
</dbReference>
<feature type="transmembrane region" description="Helical" evidence="1">
    <location>
        <begin position="106"/>
        <end position="127"/>
    </location>
</feature>
<organism evidence="2 3">
    <name type="scientific">Bacillus mesophilum</name>
    <dbReference type="NCBI Taxonomy" id="1071718"/>
    <lineage>
        <taxon>Bacteria</taxon>
        <taxon>Bacillati</taxon>
        <taxon>Bacillota</taxon>
        <taxon>Bacilli</taxon>
        <taxon>Bacillales</taxon>
        <taxon>Bacillaceae</taxon>
        <taxon>Bacillus</taxon>
    </lineage>
</organism>
<evidence type="ECO:0000313" key="2">
    <source>
        <dbReference type="EMBL" id="KAB2330961.1"/>
    </source>
</evidence>
<keyword evidence="1" id="KW-0472">Membrane</keyword>
<feature type="transmembrane region" description="Helical" evidence="1">
    <location>
        <begin position="6"/>
        <end position="28"/>
    </location>
</feature>
<evidence type="ECO:0000313" key="3">
    <source>
        <dbReference type="Proteomes" id="UP000441354"/>
    </source>
</evidence>
<evidence type="ECO:0000256" key="1">
    <source>
        <dbReference type="SAM" id="Phobius"/>
    </source>
</evidence>
<reference evidence="2 3" key="1">
    <citation type="journal article" date="2014" name="Arch. Microbiol.">
        <title>Bacillus mesophilum sp. nov., strain IITR-54T, a novel 4-chlorobiphenyl dechlorinating bacterium.</title>
        <authorList>
            <person name="Manickam N."/>
            <person name="Singh N.K."/>
            <person name="Bajaj A."/>
            <person name="Kumar R.M."/>
            <person name="Kaur G."/>
            <person name="Kaur N."/>
            <person name="Bala M."/>
            <person name="Kumar A."/>
            <person name="Mayilraj S."/>
        </authorList>
    </citation>
    <scope>NUCLEOTIDE SEQUENCE [LARGE SCALE GENOMIC DNA]</scope>
    <source>
        <strain evidence="2 3">IITR-54</strain>
    </source>
</reference>
<feature type="transmembrane region" description="Helical" evidence="1">
    <location>
        <begin position="77"/>
        <end position="94"/>
    </location>
</feature>
<feature type="transmembrane region" description="Helical" evidence="1">
    <location>
        <begin position="133"/>
        <end position="158"/>
    </location>
</feature>
<proteinExistence type="predicted"/>
<accession>A0A7V7UUA5</accession>
<dbReference type="Proteomes" id="UP000441354">
    <property type="component" value="Unassembled WGS sequence"/>
</dbReference>